<reference evidence="1 3" key="3">
    <citation type="journal article" date="2015" name="BMC Genomics">
        <title>The completed genome sequence of the pathogenic ascomycete fungus Fusarium graminearum.</title>
        <authorList>
            <person name="King R."/>
            <person name="Urban M."/>
            <person name="Hammond-Kosack M.C."/>
            <person name="Hassani-Pak K."/>
            <person name="Hammond-Kosack K.E."/>
        </authorList>
    </citation>
    <scope>NUCLEOTIDE SEQUENCE [LARGE SCALE GENOMIC DNA]</scope>
    <source>
        <strain evidence="3">ATCC MYA-4620 / CBS 123657 / FGSC 9075 / NRRL 31084 / PH-1</strain>
        <strain evidence="1">PH-1</strain>
    </source>
</reference>
<accession>A0A0E0SM88</accession>
<reference evidence="2" key="4">
    <citation type="submission" date="2017-01" db="UniProtKB">
        <authorList>
            <consortium name="EnsemblFungi"/>
        </authorList>
    </citation>
    <scope>IDENTIFICATION</scope>
    <source>
        <strain evidence="2">PH-1 / ATCC MYA-4620 / FGSC 9075 / NRRL 31084</strain>
    </source>
</reference>
<accession>A0A098E0C1</accession>
<dbReference type="EnsemblFungi" id="CEF87551">
    <property type="protein sequence ID" value="CEF87551"/>
    <property type="gene ID" value="FGRRES_13884_M"/>
</dbReference>
<evidence type="ECO:0000313" key="1">
    <source>
        <dbReference type="EMBL" id="CEF87551.1"/>
    </source>
</evidence>
<gene>
    <name evidence="1" type="ORF">FGRAMPH1_01T20871</name>
</gene>
<evidence type="ECO:0000313" key="3">
    <source>
        <dbReference type="Proteomes" id="UP000070720"/>
    </source>
</evidence>
<protein>
    <submittedName>
        <fullName evidence="1">Chromosome 3, complete genome</fullName>
    </submittedName>
</protein>
<dbReference type="Proteomes" id="UP000070720">
    <property type="component" value="Chromosome 3"/>
</dbReference>
<reference evidence="2 3" key="2">
    <citation type="journal article" date="2010" name="Nature">
        <title>Comparative genomics reveals mobile pathogenicity chromosomes in Fusarium.</title>
        <authorList>
            <person name="Ma L.J."/>
            <person name="van der Does H.C."/>
            <person name="Borkovich K.A."/>
            <person name="Coleman J.J."/>
            <person name="Daboussi M.J."/>
            <person name="Di Pietro A."/>
            <person name="Dufresne M."/>
            <person name="Freitag M."/>
            <person name="Grabherr M."/>
            <person name="Henrissat B."/>
            <person name="Houterman P.M."/>
            <person name="Kang S."/>
            <person name="Shim W.B."/>
            <person name="Woloshuk C."/>
            <person name="Xie X."/>
            <person name="Xu J.R."/>
            <person name="Antoniw J."/>
            <person name="Baker S.E."/>
            <person name="Bluhm B.H."/>
            <person name="Breakspear A."/>
            <person name="Brown D.W."/>
            <person name="Butchko R.A."/>
            <person name="Chapman S."/>
            <person name="Coulson R."/>
            <person name="Coutinho P.M."/>
            <person name="Danchin E.G."/>
            <person name="Diener A."/>
            <person name="Gale L.R."/>
            <person name="Gardiner D.M."/>
            <person name="Goff S."/>
            <person name="Hammond-Kosack K.E."/>
            <person name="Hilburn K."/>
            <person name="Hua-Van A."/>
            <person name="Jonkers W."/>
            <person name="Kazan K."/>
            <person name="Kodira C.D."/>
            <person name="Koehrsen M."/>
            <person name="Kumar L."/>
            <person name="Lee Y.H."/>
            <person name="Li L."/>
            <person name="Manners J.M."/>
            <person name="Miranda-Saavedra D."/>
            <person name="Mukherjee M."/>
            <person name="Park G."/>
            <person name="Park J."/>
            <person name="Park S.Y."/>
            <person name="Proctor R.H."/>
            <person name="Regev A."/>
            <person name="Ruiz-Roldan M.C."/>
            <person name="Sain D."/>
            <person name="Sakthikumar S."/>
            <person name="Sykes S."/>
            <person name="Schwartz D.C."/>
            <person name="Turgeon B.G."/>
            <person name="Wapinski I."/>
            <person name="Yoder O."/>
            <person name="Young S."/>
            <person name="Zeng Q."/>
            <person name="Zhou S."/>
            <person name="Galagan J."/>
            <person name="Cuomo C.A."/>
            <person name="Kistler H.C."/>
            <person name="Rep M."/>
        </authorList>
    </citation>
    <scope>GENOME REANNOTATION</scope>
    <source>
        <strain evidence="3">ATCC MYA-4620 / CBS 123657 / FGSC 9075 / NRRL 31084 / PH-1</strain>
        <strain evidence="2">PH-1 / ATCC MYA-4620 / FGSC 9075 / NRRL 31084</strain>
    </source>
</reference>
<organism evidence="1 3">
    <name type="scientific">Gibberella zeae (strain ATCC MYA-4620 / CBS 123657 / FGSC 9075 / NRRL 31084 / PH-1)</name>
    <name type="common">Wheat head blight fungus</name>
    <name type="synonym">Fusarium graminearum</name>
    <dbReference type="NCBI Taxonomy" id="229533"/>
    <lineage>
        <taxon>Eukaryota</taxon>
        <taxon>Fungi</taxon>
        <taxon>Dikarya</taxon>
        <taxon>Ascomycota</taxon>
        <taxon>Pezizomycotina</taxon>
        <taxon>Sordariomycetes</taxon>
        <taxon>Hypocreomycetidae</taxon>
        <taxon>Hypocreales</taxon>
        <taxon>Nectriaceae</taxon>
        <taxon>Fusarium</taxon>
    </lineage>
</organism>
<dbReference type="VEuPathDB" id="FungiDB:FGRAMPH1_01G20871"/>
<proteinExistence type="predicted"/>
<reference evidence="2 3" key="1">
    <citation type="journal article" date="2007" name="Science">
        <title>The Fusarium graminearum genome reveals a link between localized polymorphism and pathogen specialization.</title>
        <authorList>
            <person name="Cuomo C.A."/>
            <person name="Gueldener U."/>
            <person name="Xu J.-R."/>
            <person name="Trail F."/>
            <person name="Turgeon B.G."/>
            <person name="Di Pietro A."/>
            <person name="Walton J.D."/>
            <person name="Ma L.-J."/>
            <person name="Baker S.E."/>
            <person name="Rep M."/>
            <person name="Adam G."/>
            <person name="Antoniw J."/>
            <person name="Baldwin T."/>
            <person name="Calvo S.E."/>
            <person name="Chang Y.-L."/>
            <person name="DeCaprio D."/>
            <person name="Gale L.R."/>
            <person name="Gnerre S."/>
            <person name="Goswami R.S."/>
            <person name="Hammond-Kosack K."/>
            <person name="Harris L.J."/>
            <person name="Hilburn K."/>
            <person name="Kennell J.C."/>
            <person name="Kroken S."/>
            <person name="Magnuson J.K."/>
            <person name="Mannhaupt G."/>
            <person name="Mauceli E.W."/>
            <person name="Mewes H.-W."/>
            <person name="Mitterbauer R."/>
            <person name="Muehlbauer G."/>
            <person name="Muensterkoetter M."/>
            <person name="Nelson D."/>
            <person name="O'Donnell K."/>
            <person name="Ouellet T."/>
            <person name="Qi W."/>
            <person name="Quesneville H."/>
            <person name="Roncero M.I.G."/>
            <person name="Seong K.-Y."/>
            <person name="Tetko I.V."/>
            <person name="Urban M."/>
            <person name="Waalwijk C."/>
            <person name="Ward T.J."/>
            <person name="Yao J."/>
            <person name="Birren B.W."/>
            <person name="Kistler H.C."/>
        </authorList>
    </citation>
    <scope>NUCLEOTIDE SEQUENCE [LARGE SCALE GENOMIC DNA]</scope>
    <source>
        <strain evidence="3">ATCC MYA-4620 / CBS 123657 / FGSC 9075 / NRRL 31084 / PH-1</strain>
        <strain evidence="2">PH-1 / ATCC MYA-4620 / FGSC 9075 / NRRL 31084</strain>
    </source>
</reference>
<sequence length="91" mass="10093">MQETRPRCWLQIVGVNKTAQRDCLNTVVFDNALDIVSRAASSITVGMTGTATAGQNKPYIRLSAFCHSSNNNEISTLPEPKKRHLSKINYL</sequence>
<evidence type="ECO:0000313" key="2">
    <source>
        <dbReference type="EnsemblFungi" id="CEF87551"/>
    </source>
</evidence>
<name>A0A098E0C1_GIBZE</name>
<keyword evidence="3" id="KW-1185">Reference proteome</keyword>
<dbReference type="InParanoid" id="A0A098E0C1"/>
<dbReference type="AlphaFoldDB" id="A0A098E0C1"/>
<dbReference type="EMBL" id="HG970334">
    <property type="protein sequence ID" value="CEF87551.1"/>
    <property type="molecule type" value="Genomic_DNA"/>
</dbReference>